<evidence type="ECO:0000256" key="1">
    <source>
        <dbReference type="ARBA" id="ARBA00004167"/>
    </source>
</evidence>
<feature type="region of interest" description="Disordered" evidence="25">
    <location>
        <begin position="1952"/>
        <end position="1999"/>
    </location>
</feature>
<feature type="region of interest" description="Disordered" evidence="25">
    <location>
        <begin position="2024"/>
        <end position="2191"/>
    </location>
</feature>
<evidence type="ECO:0000256" key="10">
    <source>
        <dbReference type="ARBA" id="ARBA00022741"/>
    </source>
</evidence>
<dbReference type="GO" id="GO:0051015">
    <property type="term" value="F:actin filament binding"/>
    <property type="evidence" value="ECO:0007669"/>
    <property type="project" value="TreeGrafter"/>
</dbReference>
<evidence type="ECO:0000256" key="2">
    <source>
        <dbReference type="ARBA" id="ARBA00004496"/>
    </source>
</evidence>
<dbReference type="Gene3D" id="1.10.555.10">
    <property type="entry name" value="Rho GTPase activation protein"/>
    <property type="match status" value="1"/>
</dbReference>
<dbReference type="Gene3D" id="1.20.58.530">
    <property type="match status" value="2"/>
</dbReference>
<evidence type="ECO:0000256" key="24">
    <source>
        <dbReference type="PROSITE-ProRule" id="PRU00782"/>
    </source>
</evidence>
<dbReference type="GO" id="GO:0005096">
    <property type="term" value="F:GTPase activator activity"/>
    <property type="evidence" value="ECO:0007669"/>
    <property type="project" value="UniProtKB-KW"/>
</dbReference>
<comment type="similarity">
    <text evidence="4 24">Belongs to the TRAFAC class myosin-kinesin ATPase superfamily. Myosin family.</text>
</comment>
<feature type="compositionally biased region" description="Basic and acidic residues" evidence="25">
    <location>
        <begin position="1481"/>
        <end position="1493"/>
    </location>
</feature>
<dbReference type="FunFam" id="1.10.555.10:FF:000009">
    <property type="entry name" value="unconventional myosin-IXa isoform X1"/>
    <property type="match status" value="1"/>
</dbReference>
<evidence type="ECO:0000256" key="9">
    <source>
        <dbReference type="ARBA" id="ARBA00022737"/>
    </source>
</evidence>
<evidence type="ECO:0000256" key="25">
    <source>
        <dbReference type="SAM" id="MobiDB-lite"/>
    </source>
</evidence>
<dbReference type="Ensembl" id="ENSOKIT00005090341.1">
    <property type="protein sequence ID" value="ENSOKIP00005084534.1"/>
    <property type="gene ID" value="ENSOKIG00005034184.1"/>
</dbReference>
<keyword evidence="9" id="KW-0677">Repeat</keyword>
<evidence type="ECO:0000256" key="5">
    <source>
        <dbReference type="ARBA" id="ARBA00022468"/>
    </source>
</evidence>
<dbReference type="SMART" id="SM00324">
    <property type="entry name" value="RhoGAP"/>
    <property type="match status" value="1"/>
</dbReference>
<dbReference type="PROSITE" id="PS50238">
    <property type="entry name" value="RHOGAP"/>
    <property type="match status" value="1"/>
</dbReference>
<dbReference type="PROSITE" id="PS51456">
    <property type="entry name" value="MYOSIN_MOTOR"/>
    <property type="match status" value="1"/>
</dbReference>
<evidence type="ECO:0000256" key="17">
    <source>
        <dbReference type="ARBA" id="ARBA00023123"/>
    </source>
</evidence>
<keyword evidence="10 24" id="KW-0547">Nucleotide-binding</keyword>
<keyword evidence="31" id="KW-1185">Reference proteome</keyword>
<dbReference type="PROSITE" id="PS50081">
    <property type="entry name" value="ZF_DAG_PE_2"/>
    <property type="match status" value="1"/>
</dbReference>
<evidence type="ECO:0000256" key="8">
    <source>
        <dbReference type="ARBA" id="ARBA00022723"/>
    </source>
</evidence>
<keyword evidence="17 24" id="KW-0518">Myosin</keyword>
<feature type="binding site" evidence="24">
    <location>
        <begin position="246"/>
        <end position="253"/>
    </location>
    <ligand>
        <name>ATP</name>
        <dbReference type="ChEBI" id="CHEBI:30616"/>
    </ligand>
</feature>
<dbReference type="InterPro" id="IPR008936">
    <property type="entry name" value="Rho_GTPase_activation_prot"/>
</dbReference>
<dbReference type="Gene3D" id="1.10.10.820">
    <property type="match status" value="1"/>
</dbReference>
<keyword evidence="21" id="KW-0966">Cell projection</keyword>
<evidence type="ECO:0000256" key="4">
    <source>
        <dbReference type="ARBA" id="ARBA00008314"/>
    </source>
</evidence>
<feature type="domain" description="Phorbol-ester/DAG-type" evidence="26">
    <location>
        <begin position="1661"/>
        <end position="1710"/>
    </location>
</feature>
<dbReference type="InterPro" id="IPR046987">
    <property type="entry name" value="Myo9"/>
</dbReference>
<evidence type="ECO:0000256" key="13">
    <source>
        <dbReference type="ARBA" id="ARBA00022840"/>
    </source>
</evidence>
<dbReference type="SUPFAM" id="SSF57889">
    <property type="entry name" value="Cysteine-rich domain"/>
    <property type="match status" value="1"/>
</dbReference>
<evidence type="ECO:0000256" key="12">
    <source>
        <dbReference type="ARBA" id="ARBA00022833"/>
    </source>
</evidence>
<evidence type="ECO:0000256" key="14">
    <source>
        <dbReference type="ARBA" id="ARBA00022989"/>
    </source>
</evidence>
<keyword evidence="6" id="KW-0963">Cytoplasm</keyword>
<evidence type="ECO:0000256" key="23">
    <source>
        <dbReference type="ARBA" id="ARBA00045589"/>
    </source>
</evidence>
<dbReference type="Pfam" id="PF00788">
    <property type="entry name" value="RA"/>
    <property type="match status" value="1"/>
</dbReference>
<name>A0A8C7J7J1_ONCKI</name>
<dbReference type="PROSITE" id="PS50096">
    <property type="entry name" value="IQ"/>
    <property type="match status" value="2"/>
</dbReference>
<dbReference type="InterPro" id="IPR029071">
    <property type="entry name" value="Ubiquitin-like_domsf"/>
</dbReference>
<dbReference type="PRINTS" id="PR00193">
    <property type="entry name" value="MYOSINHEAVY"/>
</dbReference>
<evidence type="ECO:0000259" key="27">
    <source>
        <dbReference type="PROSITE" id="PS50200"/>
    </source>
</evidence>
<evidence type="ECO:0000256" key="6">
    <source>
        <dbReference type="ARBA" id="ARBA00022490"/>
    </source>
</evidence>
<evidence type="ECO:0000256" key="11">
    <source>
        <dbReference type="ARBA" id="ARBA00022771"/>
    </source>
</evidence>
<dbReference type="Pfam" id="PF00063">
    <property type="entry name" value="Myosin_head"/>
    <property type="match status" value="2"/>
</dbReference>
<dbReference type="GO" id="GO:0005737">
    <property type="term" value="C:cytoplasm"/>
    <property type="evidence" value="ECO:0007669"/>
    <property type="project" value="UniProtKB-SubCell"/>
</dbReference>
<dbReference type="SUPFAM" id="SSF48350">
    <property type="entry name" value="GTPase activation domain, GAP"/>
    <property type="match status" value="1"/>
</dbReference>
<dbReference type="CDD" id="cd01385">
    <property type="entry name" value="MYSc_Myo9"/>
    <property type="match status" value="1"/>
</dbReference>
<keyword evidence="14" id="KW-1133">Transmembrane helix</keyword>
<keyword evidence="8" id="KW-0479">Metal-binding</keyword>
<comment type="function">
    <text evidence="23">Myosins are actin-based motor molecules with ATPase activity. Unconventional myosins serve in intracellular movements. Regulates Rho by stimulating it's GTPase activity in neurons. Required for the regulation of neurite branching and motor neuron axon guidance.</text>
</comment>
<evidence type="ECO:0000256" key="15">
    <source>
        <dbReference type="ARBA" id="ARBA00023018"/>
    </source>
</evidence>
<feature type="domain" description="Myosin motor" evidence="29">
    <location>
        <begin position="153"/>
        <end position="968"/>
    </location>
</feature>
<dbReference type="SUPFAM" id="SSF54236">
    <property type="entry name" value="Ubiquitin-like"/>
    <property type="match status" value="1"/>
</dbReference>
<dbReference type="Pfam" id="PF00612">
    <property type="entry name" value="IQ"/>
    <property type="match status" value="4"/>
</dbReference>
<dbReference type="FunFam" id="3.30.60.20:FF:000020">
    <property type="entry name" value="Putative unconventional myosin-IXa"/>
    <property type="match status" value="1"/>
</dbReference>
<dbReference type="InterPro" id="IPR001609">
    <property type="entry name" value="Myosin_head_motor_dom-like"/>
</dbReference>
<reference evidence="30" key="1">
    <citation type="submission" date="2025-08" db="UniProtKB">
        <authorList>
            <consortium name="Ensembl"/>
        </authorList>
    </citation>
    <scope>IDENTIFICATION</scope>
</reference>
<dbReference type="GO" id="GO:0000146">
    <property type="term" value="F:microfilament motor activity"/>
    <property type="evidence" value="ECO:0007669"/>
    <property type="project" value="InterPro"/>
</dbReference>
<dbReference type="InterPro" id="IPR036961">
    <property type="entry name" value="Kinesin_motor_dom_sf"/>
</dbReference>
<dbReference type="PANTHER" id="PTHR46184:SF3">
    <property type="entry name" value="UNCONVENTIONAL MYOSIN-IXA"/>
    <property type="match status" value="1"/>
</dbReference>
<dbReference type="InterPro" id="IPR002219">
    <property type="entry name" value="PKC_DAG/PE"/>
</dbReference>
<comment type="subcellular location">
    <subcellularLocation>
        <location evidence="3">Cell projection</location>
        <location evidence="3">Growth cone</location>
    </subcellularLocation>
    <subcellularLocation>
        <location evidence="2">Cytoplasm</location>
    </subcellularLocation>
    <subcellularLocation>
        <location evidence="1">Membrane</location>
        <topology evidence="1">Single-pass membrane protein</topology>
    </subcellularLocation>
    <subcellularLocation>
        <location evidence="22">Synapse</location>
    </subcellularLocation>
</comment>
<dbReference type="SUPFAM" id="SSF52540">
    <property type="entry name" value="P-loop containing nucleoside triphosphate hydrolases"/>
    <property type="match status" value="1"/>
</dbReference>
<dbReference type="Gene3D" id="6.20.240.20">
    <property type="match status" value="1"/>
</dbReference>
<evidence type="ECO:0000256" key="19">
    <source>
        <dbReference type="ARBA" id="ARBA00023175"/>
    </source>
</evidence>
<dbReference type="SMART" id="SM00109">
    <property type="entry name" value="C1"/>
    <property type="match status" value="1"/>
</dbReference>
<dbReference type="CDD" id="cd20883">
    <property type="entry name" value="C1_Myosin-IXa"/>
    <property type="match status" value="1"/>
</dbReference>
<feature type="region of interest" description="Disordered" evidence="25">
    <location>
        <begin position="1124"/>
        <end position="1162"/>
    </location>
</feature>
<organism evidence="30 31">
    <name type="scientific">Oncorhynchus kisutch</name>
    <name type="common">Coho salmon</name>
    <name type="synonym">Salmo kisutch</name>
    <dbReference type="NCBI Taxonomy" id="8019"/>
    <lineage>
        <taxon>Eukaryota</taxon>
        <taxon>Metazoa</taxon>
        <taxon>Chordata</taxon>
        <taxon>Craniata</taxon>
        <taxon>Vertebrata</taxon>
        <taxon>Euteleostomi</taxon>
        <taxon>Actinopterygii</taxon>
        <taxon>Neopterygii</taxon>
        <taxon>Teleostei</taxon>
        <taxon>Protacanthopterygii</taxon>
        <taxon>Salmoniformes</taxon>
        <taxon>Salmonidae</taxon>
        <taxon>Salmoninae</taxon>
        <taxon>Oncorhynchus</taxon>
    </lineage>
</organism>
<dbReference type="Pfam" id="PF00620">
    <property type="entry name" value="RhoGAP"/>
    <property type="match status" value="1"/>
</dbReference>
<sequence length="2191" mass="249382">FSVVNGGPMRRRLEDQEFTLRVYPGALAEGTIYCPVGARKSTTAAEAIEHLLERLSLDGTKCYVLAEVKEFGGEEWILNPSDCPVQRMMLWPRNALENRCGLGSGEDYRFLLREKNLDGSIYYGGSLQMWLLVTEERRRMVERGFLPQPAGGEHPSDLCALPELTERALLESLRARFRQEKIYTYVGSILIVINPFQFLPIYNPKYVKMYDNHALGKLEPHIYAVADVAYHAMLQRRRNQCIVISGESGSGKTQSTNFLIHHLTALSQKGFASGVEQIILGAGPVLEAFGNAKTAHNNNSSRFGKFIQVNYQESGTPRLPSSNYHVFYYLLAGASEEERKAFHLLKPEEYHYLNQMTKKSHRLHWENYYESELDCFTVEGEDLKHDFERLQLAMEMVGFLPSTRKQIFSLLSAILHLGNIRYRKKSYRDDSIDICNPEVLPTVSELLEVKEEMLFEALTTRKTVTVGERLIVPYKLAEAGTVRDSMAKSLYSALFDWIVFRTNHALLNNKDLEDSAKILSIGVLDIFGFEDYENNSFEQFCINFANERLQHYFNQHIFKLEQEEYRAEGISWHNIDYIDNTGCINLISKKPTALLHLLDEECNFPQASNQTLLDKFKRQHEGNSYIEFPAVMEPAFIIHHYAGKVKYGVKDFREKNTDHMRPDIVALLKSSKNAFICGLMGIDPVATFRWAVLRAYFRAMVAFREAGKRHTDKKTGNDAAVPCVVKSVDSFSFLHHPVHQRSLEILQRCKDEKYSKKLQVPQSSLLDGYGVGCNGRSSIQGRLSSSGSEFDDGVFVNSTSSKLLERHLLDVKSLRYLSSVTLHDRITKSLLHLHKKKKPPSISAQFQASLNKLMETLGHSEPYFVKCIRSNAEKLPLRFNDALVLRQLRYTGMLETVRIRQSGYSIKYTFQDFVRHFRVLLPDRTRPTKSGIREFFRKVHLAPAGYQVGNTMVFLREAERQRLQALLHTEVLRCIVTLQRRFRARLERKHFIRTRQAADVIQRWWRGCLLRQSEAAVDPAIQEEAAVCLQAAWKGYRERRLFLQWQDSALIIQRSWRNISRRRVLAAITVQTAWRAYRERDCRTHSAATLLQAAGRGYLARLRKAMEQSSLSREIWPTEDSKESTSACLVKEEEEGESERSQSIEEPNCHKTRAKRQSRRMRELEQAQFSLELLKVRTHSTGGTLQEEETPVPPCPDSTPCPLDNHQPSSPCFPVSHGSFELLDTTMDVEAGRPGYTGCHDTQSTPLQTSSQEDLNGPMSPESYPHPRTHPVKSYPARWRGRQAGRCRTTGSPPTVSWRAGKFPPKQQPRHHRRRQVGRPGPKKKARMSRTRSDFLTRCNSEGAGQSDDDDVDTFYTPALSCTLPLLPPPPLTHPKGGTEPACYSDSEMVNGPCRGSSDPPPPLVPCLLLIPTNLFSLWGPLRGKMRFWGKAKHAEKKLSREKKPKQLSSQHSYCVFVSLCFAGQDGTSSPPHSPDLTATRGRDSKENKDPSPKVRRRRSVKISSVALEPAQWQNDALHILTNAHDYRSMNDFLMKKINDLDSEDGKKDTLVDVVFKKALKEFRLNIFNSYSTALAMDDGKSIRYKDLYALFEHILEKSMRLEQRDWSESPVKVWVNTFKVFLDEFMTEYKPMDSTIGKAPKPERKKRRKKEPDIVEEHNGHIFKSTQYSIPTYCEYCSSLIWMMDRACVCKLCRYACHRKCCSRMTTKCSKKYDPELSSRQFGVELSRLTSEERTVPLVVEKLINYIEMHGLYTEGIFRKSGSTNKIKELRQGLDTDVSSMNLDDYNIHVIASVLKQWLRDLPNPLMTFELYEEFLRAMGQPDKREVIRGVYSVIDQLSRTHLSTLERLIFHLVRITLQEDTNRMSANALAIVFAPCILRCPDTIDPLQSVQDIGKTTACVELIIGEQMNKYRARLKDINSLEFAENKAKSRLTHIRRSMVRLSFMLTSGLRRGSSHHTPSPPLSPRVVPVDGDSAGEEGAEPGLTEQQQAAMQQEERVLTEQIESLQREKEELTYEMLMLEPRASDDETLESEASIGTADSSENLSMDHEGAASNPSGETGECPESKSRRGLRRQPDSVDSVDSILSTASSSLSSSSYHPSSSVIPPSPNYRFRSSSSGPLLASCSSGLGVPVVQSEGDPRGTVGVKSRHRLRLSRSSPREAPEGHRRESDFSSPPQQLVLYGSNEFMV</sequence>
<feature type="compositionally biased region" description="Low complexity" evidence="25">
    <location>
        <begin position="2083"/>
        <end position="2107"/>
    </location>
</feature>
<dbReference type="PROSITE" id="PS50200">
    <property type="entry name" value="RA"/>
    <property type="match status" value="1"/>
</dbReference>
<dbReference type="GO" id="GO:0008270">
    <property type="term" value="F:zinc ion binding"/>
    <property type="evidence" value="ECO:0007669"/>
    <property type="project" value="UniProtKB-KW"/>
</dbReference>
<keyword evidence="12" id="KW-0862">Zinc</keyword>
<evidence type="ECO:0000259" key="29">
    <source>
        <dbReference type="PROSITE" id="PS51456"/>
    </source>
</evidence>
<evidence type="ECO:0000259" key="26">
    <source>
        <dbReference type="PROSITE" id="PS50081"/>
    </source>
</evidence>
<evidence type="ECO:0000313" key="30">
    <source>
        <dbReference type="Ensembl" id="ENSOKIP00005084534.1"/>
    </source>
</evidence>
<dbReference type="InterPro" id="IPR000198">
    <property type="entry name" value="RhoGAP_dom"/>
</dbReference>
<evidence type="ECO:0000259" key="28">
    <source>
        <dbReference type="PROSITE" id="PS50238"/>
    </source>
</evidence>
<feature type="region of interest" description="Actin-binding" evidence="24">
    <location>
        <begin position="850"/>
        <end position="872"/>
    </location>
</feature>
<feature type="compositionally biased region" description="Basic and acidic residues" evidence="25">
    <location>
        <begin position="2160"/>
        <end position="2173"/>
    </location>
</feature>
<dbReference type="Gene3D" id="1.20.120.720">
    <property type="entry name" value="Myosin VI head, motor domain, U50 subdomain"/>
    <property type="match status" value="1"/>
</dbReference>
<dbReference type="GO" id="GO:0005884">
    <property type="term" value="C:actin filament"/>
    <property type="evidence" value="ECO:0007669"/>
    <property type="project" value="TreeGrafter"/>
</dbReference>
<keyword evidence="20 24" id="KW-0009">Actin-binding</keyword>
<feature type="compositionally biased region" description="Basic residues" evidence="25">
    <location>
        <begin position="1308"/>
        <end position="1330"/>
    </location>
</feature>
<dbReference type="Proteomes" id="UP000694557">
    <property type="component" value="Unassembled WGS sequence"/>
</dbReference>
<evidence type="ECO:0000313" key="31">
    <source>
        <dbReference type="Proteomes" id="UP000694557"/>
    </source>
</evidence>
<evidence type="ECO:0000256" key="18">
    <source>
        <dbReference type="ARBA" id="ARBA00023136"/>
    </source>
</evidence>
<dbReference type="FunFam" id="1.20.58.530:FF:000009">
    <property type="entry name" value="unconventional myosin-IXb isoform X1"/>
    <property type="match status" value="1"/>
</dbReference>
<dbReference type="InterPro" id="IPR036023">
    <property type="entry name" value="MYSc_Myo9"/>
</dbReference>
<dbReference type="GO" id="GO:0016459">
    <property type="term" value="C:myosin complex"/>
    <property type="evidence" value="ECO:0007669"/>
    <property type="project" value="UniProtKB-KW"/>
</dbReference>
<proteinExistence type="inferred from homology"/>
<dbReference type="GO" id="GO:0044295">
    <property type="term" value="C:axonal growth cone"/>
    <property type="evidence" value="ECO:0007669"/>
    <property type="project" value="TreeGrafter"/>
</dbReference>
<dbReference type="InterPro" id="IPR027417">
    <property type="entry name" value="P-loop_NTPase"/>
</dbReference>
<dbReference type="GO" id="GO:0045198">
    <property type="term" value="P:establishment of epithelial cell apical/basal polarity"/>
    <property type="evidence" value="ECO:0007669"/>
    <property type="project" value="TreeGrafter"/>
</dbReference>
<dbReference type="GO" id="GO:0045202">
    <property type="term" value="C:synapse"/>
    <property type="evidence" value="ECO:0007669"/>
    <property type="project" value="UniProtKB-SubCell"/>
</dbReference>
<dbReference type="Pfam" id="PF00130">
    <property type="entry name" value="C1_1"/>
    <property type="match status" value="1"/>
</dbReference>
<protein>
    <submittedName>
        <fullName evidence="30">Myosin IXAb</fullName>
    </submittedName>
</protein>
<feature type="domain" description="Rho-GAP" evidence="28">
    <location>
        <begin position="1725"/>
        <end position="1913"/>
    </location>
</feature>
<feature type="compositionally biased region" description="Basic residues" evidence="25">
    <location>
        <begin position="1150"/>
        <end position="1159"/>
    </location>
</feature>
<dbReference type="GO" id="GO:0005524">
    <property type="term" value="F:ATP binding"/>
    <property type="evidence" value="ECO:0007669"/>
    <property type="project" value="UniProtKB-UniRule"/>
</dbReference>
<dbReference type="GO" id="GO:0016020">
    <property type="term" value="C:membrane"/>
    <property type="evidence" value="ECO:0007669"/>
    <property type="project" value="UniProtKB-SubCell"/>
</dbReference>
<dbReference type="InterPro" id="IPR000159">
    <property type="entry name" value="RA_dom"/>
</dbReference>
<dbReference type="InterPro" id="IPR000048">
    <property type="entry name" value="IQ_motif_EF-hand-BS"/>
</dbReference>
<keyword evidence="19 24" id="KW-0505">Motor protein</keyword>
<dbReference type="PANTHER" id="PTHR46184">
    <property type="entry name" value="UNCONVENTIONAL MYOSIN-IXB-LIKE PROTEIN"/>
    <property type="match status" value="1"/>
</dbReference>
<evidence type="ECO:0000256" key="21">
    <source>
        <dbReference type="ARBA" id="ARBA00023273"/>
    </source>
</evidence>
<dbReference type="GeneTree" id="ENSGT00940000154905"/>
<keyword evidence="18" id="KW-0472">Membrane</keyword>
<dbReference type="FunFam" id="1.20.120.720:FF:000003">
    <property type="entry name" value="Putative unconventional myosin-IXa"/>
    <property type="match status" value="1"/>
</dbReference>
<keyword evidence="7" id="KW-0812">Transmembrane</keyword>
<dbReference type="Gene3D" id="3.40.850.10">
    <property type="entry name" value="Kinesin motor domain"/>
    <property type="match status" value="2"/>
</dbReference>
<feature type="compositionally biased region" description="Basic and acidic residues" evidence="25">
    <location>
        <begin position="1138"/>
        <end position="1149"/>
    </location>
</feature>
<evidence type="ECO:0000256" key="3">
    <source>
        <dbReference type="ARBA" id="ARBA00004624"/>
    </source>
</evidence>
<feature type="region of interest" description="Disordered" evidence="25">
    <location>
        <begin position="1237"/>
        <end position="1332"/>
    </location>
</feature>
<dbReference type="Gene3D" id="3.10.20.90">
    <property type="entry name" value="Phosphatidylinositol 3-kinase Catalytic Subunit, Chain A, domain 1"/>
    <property type="match status" value="1"/>
</dbReference>
<feature type="compositionally biased region" description="Polar residues" evidence="25">
    <location>
        <begin position="1240"/>
        <end position="1254"/>
    </location>
</feature>
<evidence type="ECO:0000256" key="7">
    <source>
        <dbReference type="ARBA" id="ARBA00022692"/>
    </source>
</evidence>
<dbReference type="FunFam" id="3.40.850.10:FF:000008">
    <property type="entry name" value="Putative unconventional myosin-IXa"/>
    <property type="match status" value="1"/>
</dbReference>
<reference evidence="30" key="2">
    <citation type="submission" date="2025-09" db="UniProtKB">
        <authorList>
            <consortium name="Ensembl"/>
        </authorList>
    </citation>
    <scope>IDENTIFICATION</scope>
</reference>
<keyword evidence="5" id="KW-0343">GTPase activation</keyword>
<dbReference type="SMART" id="SM00314">
    <property type="entry name" value="RA"/>
    <property type="match status" value="1"/>
</dbReference>
<keyword evidence="13 24" id="KW-0067">ATP-binding</keyword>
<dbReference type="FunFam" id="1.10.10.820:FF:000003">
    <property type="entry name" value="unconventional myosin-IXa isoform X1"/>
    <property type="match status" value="1"/>
</dbReference>
<keyword evidence="16" id="KW-0175">Coiled coil</keyword>
<dbReference type="FunFam" id="1.20.58.530:FF:000005">
    <property type="entry name" value="unconventional myosin-IXa isoform X1"/>
    <property type="match status" value="1"/>
</dbReference>
<dbReference type="GO" id="GO:0035556">
    <property type="term" value="P:intracellular signal transduction"/>
    <property type="evidence" value="ECO:0007669"/>
    <property type="project" value="InterPro"/>
</dbReference>
<accession>A0A8C7J7J1</accession>
<feature type="region of interest" description="Disordered" evidence="25">
    <location>
        <begin position="1467"/>
        <end position="1501"/>
    </location>
</feature>
<evidence type="ECO:0000256" key="22">
    <source>
        <dbReference type="ARBA" id="ARBA00034103"/>
    </source>
</evidence>
<dbReference type="SMART" id="SM00242">
    <property type="entry name" value="MYSc"/>
    <property type="match status" value="1"/>
</dbReference>
<keyword evidence="11" id="KW-0863">Zinc-finger</keyword>
<dbReference type="Gene3D" id="3.30.60.20">
    <property type="match status" value="1"/>
</dbReference>
<dbReference type="Gene3D" id="1.20.5.190">
    <property type="match status" value="2"/>
</dbReference>
<evidence type="ECO:0000256" key="16">
    <source>
        <dbReference type="ARBA" id="ARBA00023054"/>
    </source>
</evidence>
<feature type="domain" description="Ras-associating" evidence="27">
    <location>
        <begin position="16"/>
        <end position="117"/>
    </location>
</feature>
<evidence type="ECO:0000256" key="20">
    <source>
        <dbReference type="ARBA" id="ARBA00023203"/>
    </source>
</evidence>
<keyword evidence="15" id="KW-0770">Synapse</keyword>
<dbReference type="SMART" id="SM00015">
    <property type="entry name" value="IQ"/>
    <property type="match status" value="5"/>
</dbReference>
<dbReference type="InterPro" id="IPR046349">
    <property type="entry name" value="C1-like_sf"/>
</dbReference>
<dbReference type="PROSITE" id="PS00479">
    <property type="entry name" value="ZF_DAG_PE_1"/>
    <property type="match status" value="1"/>
</dbReference>
<gene>
    <name evidence="30" type="primary">MYO9A</name>
    <name evidence="30" type="synonym">myo9ab</name>
</gene>
<feature type="compositionally biased region" description="Low complexity" evidence="25">
    <location>
        <begin position="2117"/>
        <end position="2132"/>
    </location>
</feature>